<evidence type="ECO:0000256" key="7">
    <source>
        <dbReference type="ARBA" id="ARBA00023136"/>
    </source>
</evidence>
<dbReference type="PRINTS" id="PR01105">
    <property type="entry name" value="CXCCHMKINER6"/>
</dbReference>
<evidence type="ECO:0000313" key="16">
    <source>
        <dbReference type="RefSeq" id="XP_025029601.1"/>
    </source>
</evidence>
<feature type="transmembrane region" description="Helical" evidence="13">
    <location>
        <begin position="210"/>
        <end position="232"/>
    </location>
</feature>
<keyword evidence="15" id="KW-1185">Reference proteome</keyword>
<evidence type="ECO:0000256" key="11">
    <source>
        <dbReference type="ARBA" id="ARBA00023224"/>
    </source>
</evidence>
<evidence type="ECO:0000256" key="3">
    <source>
        <dbReference type="ARBA" id="ARBA00022475"/>
    </source>
</evidence>
<keyword evidence="7 13" id="KW-0472">Membrane</keyword>
<feature type="transmembrane region" description="Helical" evidence="13">
    <location>
        <begin position="244"/>
        <end position="263"/>
    </location>
</feature>
<dbReference type="OrthoDB" id="5970631at2759"/>
<dbReference type="PANTHER" id="PTHR10489">
    <property type="entry name" value="CELL ADHESION MOLECULE"/>
    <property type="match status" value="1"/>
</dbReference>
<dbReference type="Gene3D" id="1.20.1070.10">
    <property type="entry name" value="Rhodopsin 7-helix transmembrane proteins"/>
    <property type="match status" value="1"/>
</dbReference>
<evidence type="ECO:0000256" key="6">
    <source>
        <dbReference type="ARBA" id="ARBA00023040"/>
    </source>
</evidence>
<keyword evidence="5 13" id="KW-1133">Transmembrane helix</keyword>
<keyword evidence="9 12" id="KW-0675">Receptor</keyword>
<comment type="similarity">
    <text evidence="12">Belongs to the G-protein coupled receptor 1 family.</text>
</comment>
<evidence type="ECO:0000256" key="9">
    <source>
        <dbReference type="ARBA" id="ARBA00023170"/>
    </source>
</evidence>
<feature type="transmembrane region" description="Helical" evidence="13">
    <location>
        <begin position="158"/>
        <end position="180"/>
    </location>
</feature>
<dbReference type="GO" id="GO:0007204">
    <property type="term" value="P:positive regulation of cytosolic calcium ion concentration"/>
    <property type="evidence" value="ECO:0007669"/>
    <property type="project" value="TreeGrafter"/>
</dbReference>
<evidence type="ECO:0000256" key="12">
    <source>
        <dbReference type="RuleBase" id="RU000688"/>
    </source>
</evidence>
<keyword evidence="4 12" id="KW-0812">Transmembrane</keyword>
<organism evidence="15 16">
    <name type="scientific">Python bivittatus</name>
    <name type="common">Burmese python</name>
    <name type="synonym">Python molurus bivittatus</name>
    <dbReference type="NCBI Taxonomy" id="176946"/>
    <lineage>
        <taxon>Eukaryota</taxon>
        <taxon>Metazoa</taxon>
        <taxon>Chordata</taxon>
        <taxon>Craniata</taxon>
        <taxon>Vertebrata</taxon>
        <taxon>Euteleostomi</taxon>
        <taxon>Lepidosauria</taxon>
        <taxon>Squamata</taxon>
        <taxon>Bifurcata</taxon>
        <taxon>Unidentata</taxon>
        <taxon>Episquamata</taxon>
        <taxon>Toxicofera</taxon>
        <taxon>Serpentes</taxon>
        <taxon>Henophidia</taxon>
        <taxon>Pythonidae</taxon>
        <taxon>Python</taxon>
    </lineage>
</organism>
<dbReference type="GO" id="GO:0006954">
    <property type="term" value="P:inflammatory response"/>
    <property type="evidence" value="ECO:0007669"/>
    <property type="project" value="InterPro"/>
</dbReference>
<dbReference type="RefSeq" id="XP_025029601.1">
    <property type="nucleotide sequence ID" value="XM_025173833.1"/>
</dbReference>
<evidence type="ECO:0000256" key="10">
    <source>
        <dbReference type="ARBA" id="ARBA00023180"/>
    </source>
</evidence>
<feature type="transmembrane region" description="Helical" evidence="13">
    <location>
        <begin position="283"/>
        <end position="305"/>
    </location>
</feature>
<dbReference type="RefSeq" id="XP_007421799.3">
    <property type="nucleotide sequence ID" value="XM_007421737.3"/>
</dbReference>
<sequence length="356" mass="40901">MCLQVLKKGRNANMEEDDDYYAYLSNNTYNENYSHETFLGFQRVFLLCMYSFACIFGVAGNSLVIIILVFYKNVETVTDTFLVSLAIADLSFLCTLPFWAYSAAKEWIFYTLPCQIILGLYTLNLYGSMLTLTSITIDRYFVIVQATKTHISQRKRRFWGIVACILTWVISLVLALPQFIFSTEKKLDKKICFANYSSRFMALFTETTQMTLGFFCPMLIMLICYSIIVKTLLSAKGFHKHKSLQIIFAIVVTFILTQMPYNLLKLIRASDRSIILNYRFDYALIITEAIAYFHGCLNPVLYVFIGVKFRKNLAKILKNNCCVKCQVTKQWHTTDENGSKSGTATYNAEETSMVPL</sequence>
<dbReference type="PROSITE" id="PS00237">
    <property type="entry name" value="G_PROTEIN_RECEP_F1_1"/>
    <property type="match status" value="1"/>
</dbReference>
<dbReference type="InterPro" id="IPR000276">
    <property type="entry name" value="GPCR_Rhodpsn"/>
</dbReference>
<proteinExistence type="inferred from homology"/>
<evidence type="ECO:0000256" key="4">
    <source>
        <dbReference type="ARBA" id="ARBA00022692"/>
    </source>
</evidence>
<protein>
    <recommendedName>
        <fullName evidence="2">C-X-C chemokine receptor type 6</fullName>
    </recommendedName>
</protein>
<dbReference type="InterPro" id="IPR017452">
    <property type="entry name" value="GPCR_Rhodpsn_7TM"/>
</dbReference>
<dbReference type="Proteomes" id="UP000695026">
    <property type="component" value="Unplaced"/>
</dbReference>
<comment type="subcellular location">
    <subcellularLocation>
        <location evidence="1">Cell membrane</location>
        <topology evidence="1">Multi-pass membrane protein</topology>
    </subcellularLocation>
</comment>
<dbReference type="SUPFAM" id="SSF81321">
    <property type="entry name" value="Family A G protein-coupled receptor-like"/>
    <property type="match status" value="1"/>
</dbReference>
<dbReference type="GO" id="GO:0015026">
    <property type="term" value="F:coreceptor activity"/>
    <property type="evidence" value="ECO:0007669"/>
    <property type="project" value="InterPro"/>
</dbReference>
<dbReference type="InterPro" id="IPR002235">
    <property type="entry name" value="Chemokine_CXCR6"/>
</dbReference>
<dbReference type="GO" id="GO:0016493">
    <property type="term" value="F:C-C chemokine receptor activity"/>
    <property type="evidence" value="ECO:0007669"/>
    <property type="project" value="TreeGrafter"/>
</dbReference>
<evidence type="ECO:0000256" key="5">
    <source>
        <dbReference type="ARBA" id="ARBA00022989"/>
    </source>
</evidence>
<evidence type="ECO:0000256" key="8">
    <source>
        <dbReference type="ARBA" id="ARBA00023157"/>
    </source>
</evidence>
<dbReference type="PROSITE" id="PS50262">
    <property type="entry name" value="G_PROTEIN_RECEP_F1_2"/>
    <property type="match status" value="1"/>
</dbReference>
<dbReference type="GO" id="GO:0009897">
    <property type="term" value="C:external side of plasma membrane"/>
    <property type="evidence" value="ECO:0007669"/>
    <property type="project" value="TreeGrafter"/>
</dbReference>
<dbReference type="PANTHER" id="PTHR10489:SF705">
    <property type="entry name" value="C-X-C CHEMOKINE RECEPTOR TYPE 6"/>
    <property type="match status" value="1"/>
</dbReference>
<dbReference type="GO" id="GO:0019722">
    <property type="term" value="P:calcium-mediated signaling"/>
    <property type="evidence" value="ECO:0007669"/>
    <property type="project" value="TreeGrafter"/>
</dbReference>
<feature type="domain" description="G-protein coupled receptors family 1 profile" evidence="14">
    <location>
        <begin position="60"/>
        <end position="302"/>
    </location>
</feature>
<keyword evidence="8" id="KW-1015">Disulfide bond</keyword>
<dbReference type="PRINTS" id="PR00657">
    <property type="entry name" value="CCCHEMOKINER"/>
</dbReference>
<evidence type="ECO:0000256" key="2">
    <source>
        <dbReference type="ARBA" id="ARBA00019717"/>
    </source>
</evidence>
<dbReference type="InterPro" id="IPR050119">
    <property type="entry name" value="CCR1-9-like"/>
</dbReference>
<keyword evidence="10" id="KW-0325">Glycoprotein</keyword>
<dbReference type="InterPro" id="IPR000355">
    <property type="entry name" value="Chemokine_rcpt"/>
</dbReference>
<dbReference type="PRINTS" id="PR00237">
    <property type="entry name" value="GPCRRHODOPSN"/>
</dbReference>
<keyword evidence="11 12" id="KW-0807">Transducer</keyword>
<dbReference type="GO" id="GO:0006955">
    <property type="term" value="P:immune response"/>
    <property type="evidence" value="ECO:0007669"/>
    <property type="project" value="TreeGrafter"/>
</dbReference>
<dbReference type="GO" id="GO:0060326">
    <property type="term" value="P:cell chemotaxis"/>
    <property type="evidence" value="ECO:0007669"/>
    <property type="project" value="TreeGrafter"/>
</dbReference>
<evidence type="ECO:0000256" key="1">
    <source>
        <dbReference type="ARBA" id="ARBA00004651"/>
    </source>
</evidence>
<keyword evidence="3" id="KW-1003">Cell membrane</keyword>
<name>A0A9F5MZ04_PYTBI</name>
<evidence type="ECO:0000256" key="13">
    <source>
        <dbReference type="SAM" id="Phobius"/>
    </source>
</evidence>
<dbReference type="GO" id="GO:0019957">
    <property type="term" value="F:C-C chemokine binding"/>
    <property type="evidence" value="ECO:0007669"/>
    <property type="project" value="TreeGrafter"/>
</dbReference>
<dbReference type="OMA" id="YASIHEW"/>
<dbReference type="GeneID" id="103057632"/>
<dbReference type="KEGG" id="pbi:103057632"/>
<feature type="transmembrane region" description="Helical" evidence="13">
    <location>
        <begin position="44"/>
        <end position="69"/>
    </location>
</feature>
<dbReference type="CTD" id="10663"/>
<reference evidence="16" key="1">
    <citation type="submission" date="2025-08" db="UniProtKB">
        <authorList>
            <consortium name="RefSeq"/>
        </authorList>
    </citation>
    <scope>IDENTIFICATION</scope>
    <source>
        <tissue evidence="16">Liver</tissue>
    </source>
</reference>
<dbReference type="AlphaFoldDB" id="A0A9F5MZ04"/>
<evidence type="ECO:0000313" key="15">
    <source>
        <dbReference type="Proteomes" id="UP000695026"/>
    </source>
</evidence>
<keyword evidence="6 12" id="KW-0297">G-protein coupled receptor</keyword>
<evidence type="ECO:0000259" key="14">
    <source>
        <dbReference type="PROSITE" id="PS50262"/>
    </source>
</evidence>
<feature type="transmembrane region" description="Helical" evidence="13">
    <location>
        <begin position="81"/>
        <end position="101"/>
    </location>
</feature>
<gene>
    <name evidence="16" type="primary">CXCR6</name>
</gene>
<dbReference type="GO" id="GO:0016494">
    <property type="term" value="F:C-X-C chemokine receptor activity"/>
    <property type="evidence" value="ECO:0007669"/>
    <property type="project" value="InterPro"/>
</dbReference>
<feature type="transmembrane region" description="Helical" evidence="13">
    <location>
        <begin position="107"/>
        <end position="126"/>
    </location>
</feature>
<accession>A0A9F5MZ04</accession>
<dbReference type="Pfam" id="PF00001">
    <property type="entry name" value="7tm_1"/>
    <property type="match status" value="1"/>
</dbReference>